<evidence type="ECO:0000313" key="14">
    <source>
        <dbReference type="Proteomes" id="UP000663671"/>
    </source>
</evidence>
<dbReference type="SUPFAM" id="SSF56784">
    <property type="entry name" value="HAD-like"/>
    <property type="match status" value="1"/>
</dbReference>
<keyword evidence="10 12" id="KW-0546">Nucleotide metabolism</keyword>
<accession>A0A8A1MKK4</accession>
<reference evidence="13" key="1">
    <citation type="submission" date="2021-01" db="EMBL/GenBank/DDBJ databases">
        <title>Chromosome-level genome assembly of a human fungal pathogen reveals clustering of transcriptionally co-regulated genes.</title>
        <authorList>
            <person name="Voorhies M."/>
            <person name="Cohen S."/>
            <person name="Shea T.P."/>
            <person name="Petrus S."/>
            <person name="Munoz J.F."/>
            <person name="Poplawski S."/>
            <person name="Goldman W.E."/>
            <person name="Michael T."/>
            <person name="Cuomo C.A."/>
            <person name="Sil A."/>
            <person name="Beyhan S."/>
        </authorList>
    </citation>
    <scope>NUCLEOTIDE SEQUENCE</scope>
    <source>
        <strain evidence="13">WU24</strain>
    </source>
</reference>
<sequence length="435" mass="48778">MTTRYRVEYALKVVASQGPAGAEFSNWKDYLPFTNYDLSKLQGLLAVPFVLHSQPTALYQENSPSLALLAARTHDRYVEIMHDVESLIDDHISHQKSRTSHRSKLKLLVPSIGNFFTPLPLADAFRYQDKKRFISSRRFVPPSFNDIRNILNTAQLLGLLQGGKVELITFDGDVTLYDDGASLTVENPVIPRIIRLLRQGKRIGIVTAAGYTEAFRYYERLHGLLDNVNNAPDLTSDQKNSLIVMGGESNFLFRFDSSSPHFLSPVERSEWLLDEMKLWKDEDIAELLDIAETALRDCMTNLNLPAIIVRKPRAVGISPLEGKRMQREQLEETVLVAQQTVELSSAGHRLPFCAFNGGNDVFIDIGDKSWGVLACQRYFGGIARSKTLHIGDQFLSAGSNDFKARLACTTSWVSNPGETVQLLDELDALENEDIS</sequence>
<comment type="similarity">
    <text evidence="2 12">Belongs to the ISN1 family.</text>
</comment>
<dbReference type="PIRSF" id="PIRSF028836">
    <property type="entry name" value="ISN1"/>
    <property type="match status" value="1"/>
</dbReference>
<proteinExistence type="inferred from homology"/>
<evidence type="ECO:0000256" key="8">
    <source>
        <dbReference type="ARBA" id="ARBA00022840"/>
    </source>
</evidence>
<dbReference type="InterPro" id="IPR036412">
    <property type="entry name" value="HAD-like_sf"/>
</dbReference>
<dbReference type="EMBL" id="CP069116">
    <property type="protein sequence ID" value="QSS67026.1"/>
    <property type="molecule type" value="Genomic_DNA"/>
</dbReference>
<organism evidence="13 14">
    <name type="scientific">Ajellomyces capsulatus</name>
    <name type="common">Darling's disease fungus</name>
    <name type="synonym">Histoplasma capsulatum</name>
    <dbReference type="NCBI Taxonomy" id="5037"/>
    <lineage>
        <taxon>Eukaryota</taxon>
        <taxon>Fungi</taxon>
        <taxon>Dikarya</taxon>
        <taxon>Ascomycota</taxon>
        <taxon>Pezizomycotina</taxon>
        <taxon>Eurotiomycetes</taxon>
        <taxon>Eurotiomycetidae</taxon>
        <taxon>Onygenales</taxon>
        <taxon>Ajellomycetaceae</taxon>
        <taxon>Histoplasma</taxon>
    </lineage>
</organism>
<dbReference type="Proteomes" id="UP000663671">
    <property type="component" value="Chromosome 6"/>
</dbReference>
<evidence type="ECO:0000313" key="13">
    <source>
        <dbReference type="EMBL" id="QSS67026.1"/>
    </source>
</evidence>
<keyword evidence="8" id="KW-0067">ATP-binding</keyword>
<comment type="function">
    <text evidence="12">IMP-specific 5'-nucleotidase involved in IMP (inositol monophosphate) degradation.</text>
</comment>
<dbReference type="OrthoDB" id="185373at2759"/>
<dbReference type="EC" id="3.1.3.-" evidence="12"/>
<dbReference type="GO" id="GO:0008253">
    <property type="term" value="F:5'-nucleotidase activity"/>
    <property type="evidence" value="ECO:0007669"/>
    <property type="project" value="InterPro"/>
</dbReference>
<evidence type="ECO:0000256" key="3">
    <source>
        <dbReference type="ARBA" id="ARBA00011881"/>
    </source>
</evidence>
<evidence type="ECO:0000256" key="7">
    <source>
        <dbReference type="ARBA" id="ARBA00022801"/>
    </source>
</evidence>
<keyword evidence="6" id="KW-0547">Nucleotide-binding</keyword>
<keyword evidence="9 12" id="KW-0460">Magnesium</keyword>
<keyword evidence="7 12" id="KW-0378">Hydrolase</keyword>
<dbReference type="VEuPathDB" id="FungiDB:I7I51_03239"/>
<evidence type="ECO:0000256" key="10">
    <source>
        <dbReference type="ARBA" id="ARBA00023080"/>
    </source>
</evidence>
<dbReference type="GO" id="GO:0005524">
    <property type="term" value="F:ATP binding"/>
    <property type="evidence" value="ECO:0007669"/>
    <property type="project" value="UniProtKB-KW"/>
</dbReference>
<dbReference type="PANTHER" id="PTHR28213">
    <property type="entry name" value="IMP-SPECIFIC 5'-NUCLEOTIDASE 1"/>
    <property type="match status" value="1"/>
</dbReference>
<comment type="catalytic activity">
    <reaction evidence="11">
        <text>IMP + H2O = inosine + phosphate</text>
        <dbReference type="Rhea" id="RHEA:27718"/>
        <dbReference type="ChEBI" id="CHEBI:15377"/>
        <dbReference type="ChEBI" id="CHEBI:17596"/>
        <dbReference type="ChEBI" id="CHEBI:43474"/>
        <dbReference type="ChEBI" id="CHEBI:58053"/>
        <dbReference type="EC" id="3.1.3.99"/>
    </reaction>
</comment>
<evidence type="ECO:0000256" key="9">
    <source>
        <dbReference type="ARBA" id="ARBA00022842"/>
    </source>
</evidence>
<evidence type="ECO:0000256" key="12">
    <source>
        <dbReference type="PIRNR" id="PIRNR028836"/>
    </source>
</evidence>
<evidence type="ECO:0000256" key="11">
    <source>
        <dbReference type="ARBA" id="ARBA00047413"/>
    </source>
</evidence>
<comment type="subunit">
    <text evidence="3 12">Homotetramer.</text>
</comment>
<evidence type="ECO:0000256" key="2">
    <source>
        <dbReference type="ARBA" id="ARBA00005307"/>
    </source>
</evidence>
<dbReference type="GO" id="GO:0000287">
    <property type="term" value="F:magnesium ion binding"/>
    <property type="evidence" value="ECO:0007669"/>
    <property type="project" value="InterPro"/>
</dbReference>
<evidence type="ECO:0000256" key="1">
    <source>
        <dbReference type="ARBA" id="ARBA00001946"/>
    </source>
</evidence>
<evidence type="ECO:0000256" key="4">
    <source>
        <dbReference type="ARBA" id="ARBA00015544"/>
    </source>
</evidence>
<evidence type="ECO:0000256" key="6">
    <source>
        <dbReference type="ARBA" id="ARBA00022741"/>
    </source>
</evidence>
<comment type="cofactor">
    <cofactor evidence="1 12">
        <name>Mg(2+)</name>
        <dbReference type="ChEBI" id="CHEBI:18420"/>
    </cofactor>
</comment>
<protein>
    <recommendedName>
        <fullName evidence="4 12">IMP-specific 5'-nucleotidase 1</fullName>
        <ecNumber evidence="12">3.1.3.-</ecNumber>
    </recommendedName>
</protein>
<gene>
    <name evidence="13" type="ORF">I7I51_03239</name>
</gene>
<evidence type="ECO:0000256" key="5">
    <source>
        <dbReference type="ARBA" id="ARBA00022723"/>
    </source>
</evidence>
<dbReference type="Pfam" id="PF06437">
    <property type="entry name" value="ISN1"/>
    <property type="match status" value="1"/>
</dbReference>
<dbReference type="GO" id="GO:0006190">
    <property type="term" value="P:inosine salvage"/>
    <property type="evidence" value="ECO:0007669"/>
    <property type="project" value="InterPro"/>
</dbReference>
<dbReference type="PANTHER" id="PTHR28213:SF1">
    <property type="entry name" value="IMP-SPECIFIC 5'-NUCLEOTIDASE 1"/>
    <property type="match status" value="1"/>
</dbReference>
<dbReference type="AlphaFoldDB" id="A0A8A1MKK4"/>
<dbReference type="GO" id="GO:0071590">
    <property type="term" value="P:nicotinamide riboside biosynthetic process"/>
    <property type="evidence" value="ECO:0007669"/>
    <property type="project" value="TreeGrafter"/>
</dbReference>
<name>A0A8A1MKK4_AJECA</name>
<dbReference type="GO" id="GO:0009117">
    <property type="term" value="P:nucleotide metabolic process"/>
    <property type="evidence" value="ECO:0007669"/>
    <property type="project" value="UniProtKB-KW"/>
</dbReference>
<keyword evidence="5" id="KW-0479">Metal-binding</keyword>
<dbReference type="GO" id="GO:0071592">
    <property type="term" value="P:nicotinic acid riboside biosynthetic process"/>
    <property type="evidence" value="ECO:0007669"/>
    <property type="project" value="TreeGrafter"/>
</dbReference>
<dbReference type="InterPro" id="IPR009453">
    <property type="entry name" value="ISN1"/>
</dbReference>